<accession>A0A1X7AFX3</accession>
<dbReference type="Gene3D" id="1.25.40.10">
    <property type="entry name" value="Tetratricopeptide repeat domain"/>
    <property type="match status" value="1"/>
</dbReference>
<organism evidence="2 3">
    <name type="scientific">Parendozoicomonas haliclonae</name>
    <dbReference type="NCBI Taxonomy" id="1960125"/>
    <lineage>
        <taxon>Bacteria</taxon>
        <taxon>Pseudomonadati</taxon>
        <taxon>Pseudomonadota</taxon>
        <taxon>Gammaproteobacteria</taxon>
        <taxon>Oceanospirillales</taxon>
        <taxon>Endozoicomonadaceae</taxon>
        <taxon>Parendozoicomonas</taxon>
    </lineage>
</organism>
<keyword evidence="3" id="KW-1185">Reference proteome</keyword>
<dbReference type="EMBL" id="FWPT01000002">
    <property type="protein sequence ID" value="SMA38567.1"/>
    <property type="molecule type" value="Genomic_DNA"/>
</dbReference>
<dbReference type="Proteomes" id="UP000196573">
    <property type="component" value="Unassembled WGS sequence"/>
</dbReference>
<dbReference type="SUPFAM" id="SSF48452">
    <property type="entry name" value="TPR-like"/>
    <property type="match status" value="1"/>
</dbReference>
<feature type="compositionally biased region" description="Polar residues" evidence="1">
    <location>
        <begin position="446"/>
        <end position="458"/>
    </location>
</feature>
<dbReference type="AlphaFoldDB" id="A0A1X7AFX3"/>
<evidence type="ECO:0000313" key="2">
    <source>
        <dbReference type="EMBL" id="SMA38567.1"/>
    </source>
</evidence>
<reference evidence="2 3" key="1">
    <citation type="submission" date="2017-03" db="EMBL/GenBank/DDBJ databases">
        <authorList>
            <person name="Afonso C.L."/>
            <person name="Miller P.J."/>
            <person name="Scott M.A."/>
            <person name="Spackman E."/>
            <person name="Goraichik I."/>
            <person name="Dimitrov K.M."/>
            <person name="Suarez D.L."/>
            <person name="Swayne D.E."/>
        </authorList>
    </citation>
    <scope>NUCLEOTIDE SEQUENCE [LARGE SCALE GENOMIC DNA]</scope>
    <source>
        <strain evidence="2">SB41UT1</strain>
    </source>
</reference>
<dbReference type="InterPro" id="IPR011990">
    <property type="entry name" value="TPR-like_helical_dom_sf"/>
</dbReference>
<evidence type="ECO:0000256" key="1">
    <source>
        <dbReference type="SAM" id="MobiDB-lite"/>
    </source>
</evidence>
<name>A0A1X7AFX3_9GAMM</name>
<sequence>MPYGRPEQASSHQERPSHRERDVSSLAEQLEQFTLPATSHQQKQLLTAIQSPDTFARLPTNLRLRTLCTIYLHATEQKDRDMLGAFIDHITPDDLQRIFTSRGDDLPLQCWALWLNASMVLFQHSARDLMALHTGYREVYKLSAAPGEELVQTDHRSRCRTISLYRSCRQFPEGIKEVELLIQWIIAAECSDDYRNSLMLELKQEEAHLYLELGNPHLAMQAIQAAERLEKTLKVCSGVLPVLRSEVLRRESQNPELSDDEKRQKLQQALEQVQPDIETYEGSRTQAARILKALGQFNDALVVLEGGGDNNEFRQRLQAMCLVKVGRYQEAFDILDGLIRSNENFCKLWHEIAICCEDWSKESSGEFSAQKMQNALTYCIHSIRLDSNYASTWSTLGHILKDLKDYRINWHQIRRTLPDELKDCQSLDTAAEQAFRQADKRKPERVSNSMGDSLANSIHGSLHASLNTSFRRMRDQQQ</sequence>
<feature type="region of interest" description="Disordered" evidence="1">
    <location>
        <begin position="1"/>
        <end position="22"/>
    </location>
</feature>
<feature type="compositionally biased region" description="Basic and acidic residues" evidence="1">
    <location>
        <begin position="12"/>
        <end position="22"/>
    </location>
</feature>
<evidence type="ECO:0000313" key="3">
    <source>
        <dbReference type="Proteomes" id="UP000196573"/>
    </source>
</evidence>
<protein>
    <recommendedName>
        <fullName evidence="4">Tetratricopeptide repeat protein</fullName>
    </recommendedName>
</protein>
<evidence type="ECO:0008006" key="4">
    <source>
        <dbReference type="Google" id="ProtNLM"/>
    </source>
</evidence>
<feature type="region of interest" description="Disordered" evidence="1">
    <location>
        <begin position="435"/>
        <end position="458"/>
    </location>
</feature>
<gene>
    <name evidence="2" type="ORF">EHSB41UT_00893</name>
</gene>
<proteinExistence type="predicted"/>